<evidence type="ECO:0000313" key="3">
    <source>
        <dbReference type="Proteomes" id="UP000193689"/>
    </source>
</evidence>
<feature type="compositionally biased region" description="Basic residues" evidence="1">
    <location>
        <begin position="31"/>
        <end position="43"/>
    </location>
</feature>
<dbReference type="GeneID" id="63777857"/>
<proteinExistence type="predicted"/>
<dbReference type="InParanoid" id="A0A1Y2EJ29"/>
<reference evidence="2 3" key="1">
    <citation type="submission" date="2016-07" db="EMBL/GenBank/DDBJ databases">
        <title>Pervasive Adenine N6-methylation of Active Genes in Fungi.</title>
        <authorList>
            <consortium name="DOE Joint Genome Institute"/>
            <person name="Mondo S.J."/>
            <person name="Dannebaum R.O."/>
            <person name="Kuo R.C."/>
            <person name="Labutti K."/>
            <person name="Haridas S."/>
            <person name="Kuo A."/>
            <person name="Salamov A."/>
            <person name="Ahrendt S.R."/>
            <person name="Lipzen A."/>
            <person name="Sullivan W."/>
            <person name="Andreopoulos W.B."/>
            <person name="Clum A."/>
            <person name="Lindquist E."/>
            <person name="Daum C."/>
            <person name="Ramamoorthy G.K."/>
            <person name="Gryganskyi A."/>
            <person name="Culley D."/>
            <person name="Magnuson J.K."/>
            <person name="James T.Y."/>
            <person name="O'Malley M.A."/>
            <person name="Stajich J.E."/>
            <person name="Spatafora J.W."/>
            <person name="Visel A."/>
            <person name="Grigoriev I.V."/>
        </authorList>
    </citation>
    <scope>NUCLEOTIDE SEQUENCE [LARGE SCALE GENOMIC DNA]</scope>
    <source>
        <strain evidence="2 3">CBS 129021</strain>
    </source>
</reference>
<comment type="caution">
    <text evidence="2">The sequence shown here is derived from an EMBL/GenBank/DDBJ whole genome shotgun (WGS) entry which is preliminary data.</text>
</comment>
<evidence type="ECO:0000313" key="2">
    <source>
        <dbReference type="EMBL" id="ORY71324.1"/>
    </source>
</evidence>
<organism evidence="2 3">
    <name type="scientific">Pseudomassariella vexata</name>
    <dbReference type="NCBI Taxonomy" id="1141098"/>
    <lineage>
        <taxon>Eukaryota</taxon>
        <taxon>Fungi</taxon>
        <taxon>Dikarya</taxon>
        <taxon>Ascomycota</taxon>
        <taxon>Pezizomycotina</taxon>
        <taxon>Sordariomycetes</taxon>
        <taxon>Xylariomycetidae</taxon>
        <taxon>Amphisphaeriales</taxon>
        <taxon>Pseudomassariaceae</taxon>
        <taxon>Pseudomassariella</taxon>
    </lineage>
</organism>
<feature type="region of interest" description="Disordered" evidence="1">
    <location>
        <begin position="23"/>
        <end position="51"/>
    </location>
</feature>
<dbReference type="EMBL" id="MCFJ01000001">
    <property type="protein sequence ID" value="ORY71324.1"/>
    <property type="molecule type" value="Genomic_DNA"/>
</dbReference>
<name>A0A1Y2EJ29_9PEZI</name>
<dbReference type="OrthoDB" id="5149687at2759"/>
<accession>A0A1Y2EJ29</accession>
<dbReference type="AlphaFoldDB" id="A0A1Y2EJ29"/>
<evidence type="ECO:0000256" key="1">
    <source>
        <dbReference type="SAM" id="MobiDB-lite"/>
    </source>
</evidence>
<dbReference type="Proteomes" id="UP000193689">
    <property type="component" value="Unassembled WGS sequence"/>
</dbReference>
<dbReference type="RefSeq" id="XP_040720916.1">
    <property type="nucleotide sequence ID" value="XM_040861645.1"/>
</dbReference>
<protein>
    <submittedName>
        <fullName evidence="2">Uncharacterized protein</fullName>
    </submittedName>
</protein>
<gene>
    <name evidence="2" type="ORF">BCR38DRAFT_453895</name>
</gene>
<keyword evidence="3" id="KW-1185">Reference proteome</keyword>
<sequence>MCTETTYTLRCEHVTTRTAYCNDAPKPSKSSSRKQRKPCKKLTRTSVPYPPPPEFGQHVKCPLTPCPFEERGGYWNCCWCGKEWNDTGRCRCVMIIDRQEYRCEHICCETCEQAVEL</sequence>